<accession>A0A2L1UNA7</accession>
<dbReference type="RefSeq" id="WP_104921943.1">
    <property type="nucleotide sequence ID" value="NZ_CP019062.1"/>
</dbReference>
<keyword evidence="4" id="KW-1185">Reference proteome</keyword>
<keyword evidence="1" id="KW-0472">Membrane</keyword>
<gene>
    <name evidence="3" type="ORF">BV494_05510</name>
</gene>
<keyword evidence="1" id="KW-0812">Transmembrane</keyword>
<sequence length="250" mass="28193">MSDEKKSEGTELGLKILMIIAVVIFVIWVLWNVVVSMIPTVGGSFGAGFPGGSGGRAIRDVEIDVEPQVVYRIDDHRFFTLEQYLDCNNGGFVYYNDTNKKIKVLAGNEGADKRPQNEVTTMQENDVLALNGKFVYAASDNVIAYPTRDVSYKYGNSTHYIAYKNISEPSRNAKFEVSPSSSRTNIVTDDAIYVQVSNATVNYKKYPIPKKTDNYEWINASDVHFNRVSKDDQFHCDNTIKPRRVKYISN</sequence>
<dbReference type="Proteomes" id="UP000239197">
    <property type="component" value="Chromosome"/>
</dbReference>
<evidence type="ECO:0000259" key="2">
    <source>
        <dbReference type="Pfam" id="PF24316"/>
    </source>
</evidence>
<proteinExistence type="predicted"/>
<feature type="domain" description="Tli3-like" evidence="2">
    <location>
        <begin position="64"/>
        <end position="194"/>
    </location>
</feature>
<evidence type="ECO:0000256" key="1">
    <source>
        <dbReference type="SAM" id="Phobius"/>
    </source>
</evidence>
<evidence type="ECO:0000313" key="4">
    <source>
        <dbReference type="Proteomes" id="UP000239197"/>
    </source>
</evidence>
<dbReference type="EMBL" id="CP019062">
    <property type="protein sequence ID" value="AVF34414.1"/>
    <property type="molecule type" value="Genomic_DNA"/>
</dbReference>
<dbReference type="InterPro" id="IPR057562">
    <property type="entry name" value="Tli3-like_dom"/>
</dbReference>
<protein>
    <recommendedName>
        <fullName evidence="2">Tli3-like domain-containing protein</fullName>
    </recommendedName>
</protein>
<dbReference type="Pfam" id="PF24316">
    <property type="entry name" value="Tli3"/>
    <property type="match status" value="1"/>
</dbReference>
<name>A0A2L1UNA7_9GAMM</name>
<dbReference type="OrthoDB" id="6504656at2"/>
<reference evidence="4" key="1">
    <citation type="submission" date="2017-01" db="EMBL/GenBank/DDBJ databases">
        <title>Genome sequence of Rouxiella sp. ERMR1:05.</title>
        <authorList>
            <person name="Kumar R."/>
            <person name="Singh D."/>
            <person name="Kumar S."/>
        </authorList>
    </citation>
    <scope>NUCLEOTIDE SEQUENCE [LARGE SCALE GENOMIC DNA]</scope>
    <source>
        <strain evidence="4">ERMR1:05</strain>
    </source>
</reference>
<keyword evidence="1" id="KW-1133">Transmembrane helix</keyword>
<organism evidence="3 4">
    <name type="scientific">Rahnella sikkimica</name>
    <dbReference type="NCBI Taxonomy" id="1805933"/>
    <lineage>
        <taxon>Bacteria</taxon>
        <taxon>Pseudomonadati</taxon>
        <taxon>Pseudomonadota</taxon>
        <taxon>Gammaproteobacteria</taxon>
        <taxon>Enterobacterales</taxon>
        <taxon>Yersiniaceae</taxon>
        <taxon>Rahnella</taxon>
    </lineage>
</organism>
<evidence type="ECO:0000313" key="3">
    <source>
        <dbReference type="EMBL" id="AVF34414.1"/>
    </source>
</evidence>
<feature type="transmembrane region" description="Helical" evidence="1">
    <location>
        <begin position="12"/>
        <end position="31"/>
    </location>
</feature>
<dbReference type="KEGG" id="rox:BV494_05510"/>
<dbReference type="AlphaFoldDB" id="A0A2L1UNA7"/>